<keyword evidence="1" id="KW-0548">Nucleotidyltransferase</keyword>
<evidence type="ECO:0000313" key="1">
    <source>
        <dbReference type="EMBL" id="GFB17383.1"/>
    </source>
</evidence>
<organism evidence="1">
    <name type="scientific">Tanacetum cinerariifolium</name>
    <name type="common">Dalmatian daisy</name>
    <name type="synonym">Chrysanthemum cinerariifolium</name>
    <dbReference type="NCBI Taxonomy" id="118510"/>
    <lineage>
        <taxon>Eukaryota</taxon>
        <taxon>Viridiplantae</taxon>
        <taxon>Streptophyta</taxon>
        <taxon>Embryophyta</taxon>
        <taxon>Tracheophyta</taxon>
        <taxon>Spermatophyta</taxon>
        <taxon>Magnoliopsida</taxon>
        <taxon>eudicotyledons</taxon>
        <taxon>Gunneridae</taxon>
        <taxon>Pentapetalae</taxon>
        <taxon>asterids</taxon>
        <taxon>campanulids</taxon>
        <taxon>Asterales</taxon>
        <taxon>Asteraceae</taxon>
        <taxon>Asteroideae</taxon>
        <taxon>Anthemideae</taxon>
        <taxon>Anthemidinae</taxon>
        <taxon>Tanacetum</taxon>
    </lineage>
</organism>
<comment type="caution">
    <text evidence="1">The sequence shown here is derived from an EMBL/GenBank/DDBJ whole genome shotgun (WGS) entry which is preliminary data.</text>
</comment>
<dbReference type="EMBL" id="BKCJ010568077">
    <property type="protein sequence ID" value="GFB17383.1"/>
    <property type="molecule type" value="Genomic_DNA"/>
</dbReference>
<protein>
    <submittedName>
        <fullName evidence="1">RNA-directed DNA polymerase, eukaryota, reverse transcriptase zinc-binding domain protein</fullName>
    </submittedName>
</protein>
<sequence length="335" mass="36127">MTFAEDIRDASLKETKVKVVKGKLRKPFRGIKVSTPGSAGAGSILRHLRSAKVSGKAREILDRSPVDFRGGKRASSAPVNDEISQVLSNIKAGNISHLKFDIGSSSDTTISLNKVDVMNNFISENDGSFINNPLDNFSMNEQCSPVAKSCGLKTSLDHFGMGDVGNTRCGLTSSKDGISIAEIGNLDCMGLEGLGISSGRGFVFGKNEFSNEILMSPVGPFFNVNFSNNSSSNPFVKKSMLPKDGAWNSDGINAFGSSIPSNQFSADVDRFAEKLKQGTEEIALKMEYVPNSVCKLENGNRRISFSAEEVYKSGQACALQLYGYFIGTSMDYRVV</sequence>
<proteinExistence type="predicted"/>
<reference evidence="1" key="1">
    <citation type="journal article" date="2019" name="Sci. Rep.">
        <title>Draft genome of Tanacetum cinerariifolium, the natural source of mosquito coil.</title>
        <authorList>
            <person name="Yamashiro T."/>
            <person name="Shiraishi A."/>
            <person name="Satake H."/>
            <person name="Nakayama K."/>
        </authorList>
    </citation>
    <scope>NUCLEOTIDE SEQUENCE</scope>
</reference>
<dbReference type="AlphaFoldDB" id="A0A699KY52"/>
<keyword evidence="1" id="KW-0808">Transferase</keyword>
<name>A0A699KY52_TANCI</name>
<dbReference type="GO" id="GO:0003964">
    <property type="term" value="F:RNA-directed DNA polymerase activity"/>
    <property type="evidence" value="ECO:0007669"/>
    <property type="project" value="UniProtKB-KW"/>
</dbReference>
<gene>
    <name evidence="1" type="ORF">Tci_689354</name>
</gene>
<keyword evidence="1" id="KW-0695">RNA-directed DNA polymerase</keyword>
<accession>A0A699KY52</accession>